<protein>
    <submittedName>
        <fullName evidence="2">Uncharacterized protein</fullName>
    </submittedName>
</protein>
<keyword evidence="1" id="KW-0472">Membrane</keyword>
<feature type="transmembrane region" description="Helical" evidence="1">
    <location>
        <begin position="77"/>
        <end position="96"/>
    </location>
</feature>
<name>A0ABW9D779_9BURK</name>
<evidence type="ECO:0000313" key="2">
    <source>
        <dbReference type="EMBL" id="MFM0594003.1"/>
    </source>
</evidence>
<dbReference type="Proteomes" id="UP001629367">
    <property type="component" value="Unassembled WGS sequence"/>
</dbReference>
<organism evidence="2 3">
    <name type="scientific">Paraburkholderia dilworthii</name>
    <dbReference type="NCBI Taxonomy" id="948106"/>
    <lineage>
        <taxon>Bacteria</taxon>
        <taxon>Pseudomonadati</taxon>
        <taxon>Pseudomonadota</taxon>
        <taxon>Betaproteobacteria</taxon>
        <taxon>Burkholderiales</taxon>
        <taxon>Burkholderiaceae</taxon>
        <taxon>Paraburkholderia</taxon>
    </lineage>
</organism>
<proteinExistence type="predicted"/>
<gene>
    <name evidence="2" type="ORF">PQQ68_13330</name>
</gene>
<sequence>MAFAKSRNVVAFLLALTVMVAYDHYLALSVGLHLAILTGHQAFVSTYLYLQPHADGLPVFIVDDLARDTVMFRDVGALPLAAVLAVLAVPSLARWMERRRRQAALRDPERNAMDHQNPPPERAFDAFLLAVFACWGLTHSLLNWLNEPARSALYLAWYLALAAFLIVPFLLDVRKRNDSKRAEV</sequence>
<keyword evidence="1" id="KW-0812">Transmembrane</keyword>
<reference evidence="2 3" key="1">
    <citation type="journal article" date="2024" name="Chem. Sci.">
        <title>Discovery of megapolipeptins by genome mining of a Burkholderiales bacteria collection.</title>
        <authorList>
            <person name="Paulo B.S."/>
            <person name="Recchia M.J.J."/>
            <person name="Lee S."/>
            <person name="Fergusson C.H."/>
            <person name="Romanowski S.B."/>
            <person name="Hernandez A."/>
            <person name="Krull N."/>
            <person name="Liu D.Y."/>
            <person name="Cavanagh H."/>
            <person name="Bos A."/>
            <person name="Gray C.A."/>
            <person name="Murphy B.T."/>
            <person name="Linington R.G."/>
            <person name="Eustaquio A.S."/>
        </authorList>
    </citation>
    <scope>NUCLEOTIDE SEQUENCE [LARGE SCALE GENOMIC DNA]</scope>
    <source>
        <strain evidence="2 3">RL17-335-BIF-A</strain>
    </source>
</reference>
<comment type="caution">
    <text evidence="2">The sequence shown here is derived from an EMBL/GenBank/DDBJ whole genome shotgun (WGS) entry which is preliminary data.</text>
</comment>
<dbReference type="EMBL" id="JAQQBZ010000007">
    <property type="protein sequence ID" value="MFM0594003.1"/>
    <property type="molecule type" value="Genomic_DNA"/>
</dbReference>
<keyword evidence="3" id="KW-1185">Reference proteome</keyword>
<keyword evidence="1" id="KW-1133">Transmembrane helix</keyword>
<feature type="transmembrane region" description="Helical" evidence="1">
    <location>
        <begin position="123"/>
        <end position="145"/>
    </location>
</feature>
<feature type="transmembrane region" description="Helical" evidence="1">
    <location>
        <begin position="151"/>
        <end position="171"/>
    </location>
</feature>
<dbReference type="RefSeq" id="WP_408212485.1">
    <property type="nucleotide sequence ID" value="NZ_JAQQBZ010000007.1"/>
</dbReference>
<evidence type="ECO:0000313" key="3">
    <source>
        <dbReference type="Proteomes" id="UP001629367"/>
    </source>
</evidence>
<evidence type="ECO:0000256" key="1">
    <source>
        <dbReference type="SAM" id="Phobius"/>
    </source>
</evidence>
<accession>A0ABW9D779</accession>